<dbReference type="InterPro" id="IPR016192">
    <property type="entry name" value="APOBEC/CMP_deaminase_Zn-bd"/>
</dbReference>
<dbReference type="GO" id="GO:0006152">
    <property type="term" value="P:purine nucleoside catabolic process"/>
    <property type="evidence" value="ECO:0007669"/>
    <property type="project" value="TreeGrafter"/>
</dbReference>
<reference evidence="6" key="1">
    <citation type="submission" date="2005-08" db="EMBL/GenBank/DDBJ databases">
        <title>Complete sequence of chromosome 1 of Nitrosospira multiformis ATCC 25196.</title>
        <authorList>
            <person name="Copeland A."/>
            <person name="Lucas S."/>
            <person name="Lapidus A."/>
            <person name="Barry K."/>
            <person name="Detter J.C."/>
            <person name="Glavina T."/>
            <person name="Hammon N."/>
            <person name="Israni S."/>
            <person name="Pitluck S."/>
            <person name="Chain P."/>
            <person name="Malfatti S."/>
            <person name="Shin M."/>
            <person name="Vergez L."/>
            <person name="Schmutz J."/>
            <person name="Larimer F."/>
            <person name="Land M."/>
            <person name="Hauser L."/>
            <person name="Kyrpides N."/>
            <person name="Lykidis A."/>
            <person name="Richardson P."/>
        </authorList>
    </citation>
    <scope>NUCLEOTIDE SEQUENCE [LARGE SCALE GENOMIC DNA]</scope>
    <source>
        <strain evidence="6">ATCC 25196 / NCIMB 11849 / C 71</strain>
    </source>
</reference>
<dbReference type="EMBL" id="FNVK01000030">
    <property type="protein sequence ID" value="SEG10655.1"/>
    <property type="molecule type" value="Genomic_DNA"/>
</dbReference>
<dbReference type="eggNOG" id="COG0590">
    <property type="taxonomic scope" value="Bacteria"/>
</dbReference>
<dbReference type="AlphaFoldDB" id="Q2YCR8"/>
<evidence type="ECO:0000313" key="7">
    <source>
        <dbReference type="Proteomes" id="UP000236751"/>
    </source>
</evidence>
<organism evidence="4 6">
    <name type="scientific">Nitrosospira multiformis (strain ATCC 25196 / NCIMB 11849 / C 71)</name>
    <dbReference type="NCBI Taxonomy" id="323848"/>
    <lineage>
        <taxon>Bacteria</taxon>
        <taxon>Pseudomonadati</taxon>
        <taxon>Pseudomonadota</taxon>
        <taxon>Betaproteobacteria</taxon>
        <taxon>Nitrosomonadales</taxon>
        <taxon>Nitrosomonadaceae</taxon>
        <taxon>Nitrosospira</taxon>
    </lineage>
</organism>
<dbReference type="Gene3D" id="3.40.140.10">
    <property type="entry name" value="Cytidine Deaminase, domain 2"/>
    <property type="match status" value="1"/>
</dbReference>
<dbReference type="PROSITE" id="PS00903">
    <property type="entry name" value="CYT_DCMP_DEAMINASES_1"/>
    <property type="match status" value="1"/>
</dbReference>
<protein>
    <submittedName>
        <fullName evidence="4">Cytidine/deoxycytidylate deaminase, zinc-binding region</fullName>
    </submittedName>
    <submittedName>
        <fullName evidence="5">tRNA(Arg) A34 adenosine deaminase TadA</fullName>
    </submittedName>
</protein>
<dbReference type="SUPFAM" id="SSF53927">
    <property type="entry name" value="Cytidine deaminase-like"/>
    <property type="match status" value="1"/>
</dbReference>
<evidence type="ECO:0000256" key="2">
    <source>
        <dbReference type="ARBA" id="ARBA00022833"/>
    </source>
</evidence>
<gene>
    <name evidence="4" type="ordered locus">Nmul_A0144</name>
    <name evidence="5" type="ORF">SAMN05216403_13026</name>
</gene>
<dbReference type="EMBL" id="CP000103">
    <property type="protein sequence ID" value="ABB73453.1"/>
    <property type="molecule type" value="Genomic_DNA"/>
</dbReference>
<dbReference type="KEGG" id="nmu:Nmul_A0144"/>
<dbReference type="InterPro" id="IPR002125">
    <property type="entry name" value="CMP_dCMP_dom"/>
</dbReference>
<dbReference type="Proteomes" id="UP000002718">
    <property type="component" value="Chromosome"/>
</dbReference>
<dbReference type="Proteomes" id="UP000236751">
    <property type="component" value="Unassembled WGS sequence"/>
</dbReference>
<name>Q2YCR8_NITMU</name>
<dbReference type="CDD" id="cd01285">
    <property type="entry name" value="nucleoside_deaminase"/>
    <property type="match status" value="1"/>
</dbReference>
<reference evidence="5 7" key="4">
    <citation type="submission" date="2016-10" db="EMBL/GenBank/DDBJ databases">
        <authorList>
            <person name="de Groot N.N."/>
        </authorList>
    </citation>
    <scope>NUCLEOTIDE SEQUENCE [LARGE SCALE GENOMIC DNA]</scope>
    <source>
        <strain evidence="5 7">Nl13</strain>
    </source>
</reference>
<feature type="domain" description="CMP/dCMP-type deaminase" evidence="3">
    <location>
        <begin position="2"/>
        <end position="125"/>
    </location>
</feature>
<evidence type="ECO:0000313" key="6">
    <source>
        <dbReference type="Proteomes" id="UP000002718"/>
    </source>
</evidence>
<dbReference type="RefSeq" id="WP_011379508.1">
    <property type="nucleotide sequence ID" value="NC_007614.1"/>
</dbReference>
<accession>Q2YCR8</accession>
<dbReference type="PANTHER" id="PTHR11079:SF161">
    <property type="entry name" value="CMP_DCMP-TYPE DEAMINASE DOMAIN-CONTAINING PROTEIN"/>
    <property type="match status" value="1"/>
</dbReference>
<dbReference type="Pfam" id="PF00383">
    <property type="entry name" value="dCMP_cyt_deam_1"/>
    <property type="match status" value="1"/>
</dbReference>
<evidence type="ECO:0000259" key="3">
    <source>
        <dbReference type="PROSITE" id="PS51747"/>
    </source>
</evidence>
<dbReference type="HOGENOM" id="CLU_025810_5_2_4"/>
<reference evidence="4" key="2">
    <citation type="submission" date="2005-08" db="EMBL/GenBank/DDBJ databases">
        <title>Complete sequence of Chromosome 1 of Nitrosospira multiformis ATCC 25196.</title>
        <authorList>
            <consortium name="US DOE Joint Genome Institute"/>
            <person name="Copeland A."/>
            <person name="Lucas S."/>
            <person name="Lapidus A."/>
            <person name="Barry K."/>
            <person name="Detter J.C."/>
            <person name="Glavina T."/>
            <person name="Hammon N."/>
            <person name="Israni S."/>
            <person name="Pitluck S."/>
            <person name="Chain P."/>
            <person name="Malfatti S."/>
            <person name="Shin M."/>
            <person name="Vergez L."/>
            <person name="Schmutz J."/>
            <person name="Larimer F."/>
            <person name="Land M."/>
            <person name="Hauser L."/>
            <person name="Kyrpides N."/>
            <person name="Lykidis A."/>
            <person name="Richardson P."/>
        </authorList>
    </citation>
    <scope>NUCLEOTIDE SEQUENCE</scope>
    <source>
        <strain evidence="4">ATCC 25196</strain>
    </source>
</reference>
<dbReference type="GO" id="GO:0008270">
    <property type="term" value="F:zinc ion binding"/>
    <property type="evidence" value="ECO:0007669"/>
    <property type="project" value="InterPro"/>
</dbReference>
<keyword evidence="1" id="KW-0479">Metal-binding</keyword>
<keyword evidence="2" id="KW-0862">Zinc</keyword>
<dbReference type="STRING" id="323848.Nmul_A0144"/>
<dbReference type="PANTHER" id="PTHR11079">
    <property type="entry name" value="CYTOSINE DEAMINASE FAMILY MEMBER"/>
    <property type="match status" value="1"/>
</dbReference>
<keyword evidence="6" id="KW-1185">Reference proteome</keyword>
<dbReference type="GO" id="GO:0047974">
    <property type="term" value="F:guanosine deaminase activity"/>
    <property type="evidence" value="ECO:0007669"/>
    <property type="project" value="TreeGrafter"/>
</dbReference>
<dbReference type="OrthoDB" id="9802676at2"/>
<evidence type="ECO:0000313" key="5">
    <source>
        <dbReference type="EMBL" id="SEG10655.1"/>
    </source>
</evidence>
<dbReference type="InterPro" id="IPR016193">
    <property type="entry name" value="Cytidine_deaminase-like"/>
</dbReference>
<evidence type="ECO:0000313" key="4">
    <source>
        <dbReference type="EMBL" id="ABB73453.1"/>
    </source>
</evidence>
<proteinExistence type="predicted"/>
<sequence>MSQHETFLREAVRLAKNNRERGSRPFAAVLVVEGQAVSTGVNDVVQSNDPTTHAEMEAVRAASRKLGRPDLRGSIVYASGHPCPMCLAAMVIAGVDAVYYAFDNDDAEPYGFSSKATYQKLSLPLKPPPLPLIRLDLGLSAAELYGA</sequence>
<reference evidence="4 6" key="3">
    <citation type="journal article" date="2008" name="Appl. Environ. Microbiol.">
        <title>Complete genome sequence of Nitrosospira multiformis, an ammonia-oxidizing bacterium from the soil environment.</title>
        <authorList>
            <person name="Norton J.M."/>
            <person name="Klotz M.G."/>
            <person name="Stein L.Y."/>
            <person name="Arp D.J."/>
            <person name="Bottomley P.J."/>
            <person name="Chain P.S."/>
            <person name="Hauser L.J."/>
            <person name="Land M.L."/>
            <person name="Larimer F.W."/>
            <person name="Shin M.W."/>
            <person name="Starkenburg S.R."/>
        </authorList>
    </citation>
    <scope>NUCLEOTIDE SEQUENCE [LARGE SCALE GENOMIC DNA]</scope>
    <source>
        <strain evidence="4">ATCC 25196</strain>
        <strain evidence="6">ATCC 25196 / NCIMB 11849 / C 71</strain>
    </source>
</reference>
<dbReference type="PROSITE" id="PS51747">
    <property type="entry name" value="CYT_DCMP_DEAMINASES_2"/>
    <property type="match status" value="1"/>
</dbReference>
<evidence type="ECO:0000256" key="1">
    <source>
        <dbReference type="ARBA" id="ARBA00022723"/>
    </source>
</evidence>